<evidence type="ECO:0000259" key="1">
    <source>
        <dbReference type="PROSITE" id="PS51011"/>
    </source>
</evidence>
<evidence type="ECO:0000313" key="3">
    <source>
        <dbReference type="Proteomes" id="UP000823775"/>
    </source>
</evidence>
<dbReference type="EMBL" id="JACEIK010005939">
    <property type="protein sequence ID" value="MCE0482448.1"/>
    <property type="molecule type" value="Genomic_DNA"/>
</dbReference>
<reference evidence="2 3" key="1">
    <citation type="journal article" date="2021" name="BMC Genomics">
        <title>Datura genome reveals duplications of psychoactive alkaloid biosynthetic genes and high mutation rate following tissue culture.</title>
        <authorList>
            <person name="Rajewski A."/>
            <person name="Carter-House D."/>
            <person name="Stajich J."/>
            <person name="Litt A."/>
        </authorList>
    </citation>
    <scope>NUCLEOTIDE SEQUENCE [LARGE SCALE GENOMIC DNA]</scope>
    <source>
        <strain evidence="2">AR-01</strain>
    </source>
</reference>
<dbReference type="PROSITE" id="PS51011">
    <property type="entry name" value="ARID"/>
    <property type="match status" value="1"/>
</dbReference>
<dbReference type="PANTHER" id="PTHR46691">
    <property type="entry name" value="HIGH MOBILITY GROUP B PROTEIN 9"/>
    <property type="match status" value="1"/>
</dbReference>
<proteinExistence type="predicted"/>
<comment type="caution">
    <text evidence="2">The sequence shown here is derived from an EMBL/GenBank/DDBJ whole genome shotgun (WGS) entry which is preliminary data.</text>
</comment>
<dbReference type="InterPro" id="IPR036431">
    <property type="entry name" value="ARID_dom_sf"/>
</dbReference>
<protein>
    <recommendedName>
        <fullName evidence="1">ARID domain-containing protein</fullName>
    </recommendedName>
</protein>
<dbReference type="Proteomes" id="UP000823775">
    <property type="component" value="Unassembled WGS sequence"/>
</dbReference>
<sequence length="196" mass="22524">MPRLGVLESMLGNKKLKMAKREEPPNYQYLYPPPLASYANIIDSPQLFMDTLKKLHLVLRSKLMIPVIGGKVLDLHRLFVEVTSRGGIEKVLGDKRLDEVALVFSYPSSTNASYLLREYYISLLFHFERVYYLEELFWTPSPHDVLHHVLHPYPGGFALPSPEIEYFKQSKNLPAVKEASTTKKCDPTYPKRKKSG</sequence>
<keyword evidence="3" id="KW-1185">Reference proteome</keyword>
<dbReference type="Pfam" id="PF01388">
    <property type="entry name" value="ARID"/>
    <property type="match status" value="1"/>
</dbReference>
<gene>
    <name evidence="2" type="ORF">HAX54_041238</name>
</gene>
<feature type="domain" description="ARID" evidence="1">
    <location>
        <begin position="42"/>
        <end position="132"/>
    </location>
</feature>
<evidence type="ECO:0000313" key="2">
    <source>
        <dbReference type="EMBL" id="MCE0482448.1"/>
    </source>
</evidence>
<dbReference type="SMART" id="SM01014">
    <property type="entry name" value="ARID"/>
    <property type="match status" value="1"/>
</dbReference>
<organism evidence="2 3">
    <name type="scientific">Datura stramonium</name>
    <name type="common">Jimsonweed</name>
    <name type="synonym">Common thornapple</name>
    <dbReference type="NCBI Taxonomy" id="4076"/>
    <lineage>
        <taxon>Eukaryota</taxon>
        <taxon>Viridiplantae</taxon>
        <taxon>Streptophyta</taxon>
        <taxon>Embryophyta</taxon>
        <taxon>Tracheophyta</taxon>
        <taxon>Spermatophyta</taxon>
        <taxon>Magnoliopsida</taxon>
        <taxon>eudicotyledons</taxon>
        <taxon>Gunneridae</taxon>
        <taxon>Pentapetalae</taxon>
        <taxon>asterids</taxon>
        <taxon>lamiids</taxon>
        <taxon>Solanales</taxon>
        <taxon>Solanaceae</taxon>
        <taxon>Solanoideae</taxon>
        <taxon>Datureae</taxon>
        <taxon>Datura</taxon>
    </lineage>
</organism>
<dbReference type="SUPFAM" id="SSF46774">
    <property type="entry name" value="ARID-like"/>
    <property type="match status" value="1"/>
</dbReference>
<dbReference type="Gene3D" id="1.10.150.60">
    <property type="entry name" value="ARID DNA-binding domain"/>
    <property type="match status" value="1"/>
</dbReference>
<dbReference type="InterPro" id="IPR001606">
    <property type="entry name" value="ARID_dom"/>
</dbReference>
<dbReference type="SMART" id="SM00501">
    <property type="entry name" value="BRIGHT"/>
    <property type="match status" value="1"/>
</dbReference>
<accession>A0ABS8VNS0</accession>
<dbReference type="PANTHER" id="PTHR46691:SF3">
    <property type="entry name" value="HIGH MOBILITY GROUP B PROTEIN 15"/>
    <property type="match status" value="1"/>
</dbReference>
<name>A0ABS8VNS0_DATST</name>